<evidence type="ECO:0000256" key="4">
    <source>
        <dbReference type="ARBA" id="ARBA00022840"/>
    </source>
</evidence>
<dbReference type="Gene3D" id="3.50.50.100">
    <property type="match status" value="1"/>
</dbReference>
<dbReference type="InterPro" id="IPR036676">
    <property type="entry name" value="PurM-like_C_sf"/>
</dbReference>
<dbReference type="Gene3D" id="3.30.1330.10">
    <property type="entry name" value="PurM-like, N-terminal domain"/>
    <property type="match status" value="1"/>
</dbReference>
<keyword evidence="3" id="KW-0418">Kinase</keyword>
<dbReference type="Proteomes" id="UP000256970">
    <property type="component" value="Unassembled WGS sequence"/>
</dbReference>
<evidence type="ECO:0000313" key="10">
    <source>
        <dbReference type="Proteomes" id="UP000256970"/>
    </source>
</evidence>
<dbReference type="InterPro" id="IPR010918">
    <property type="entry name" value="PurM-like_C_dom"/>
</dbReference>
<name>A0A383VZL2_TETOB</name>
<dbReference type="InterPro" id="IPR017584">
    <property type="entry name" value="Pyridine_nucleo_diS_OxRdtase_N"/>
</dbReference>
<dbReference type="EMBL" id="FNXT01001016">
    <property type="protein sequence ID" value="SZX70885.1"/>
    <property type="molecule type" value="Genomic_DNA"/>
</dbReference>
<evidence type="ECO:0000256" key="5">
    <source>
        <dbReference type="ARBA" id="ARBA00023266"/>
    </source>
</evidence>
<dbReference type="SUPFAM" id="SSF51905">
    <property type="entry name" value="FAD/NAD(P)-binding domain"/>
    <property type="match status" value="2"/>
</dbReference>
<dbReference type="STRING" id="3088.A0A383VZL2"/>
<dbReference type="SUPFAM" id="SSF56042">
    <property type="entry name" value="PurM C-terminal domain-like"/>
    <property type="match status" value="1"/>
</dbReference>
<keyword evidence="5" id="KW-0711">Selenium</keyword>
<evidence type="ECO:0000313" key="9">
    <source>
        <dbReference type="EMBL" id="SZX70885.1"/>
    </source>
</evidence>
<dbReference type="PRINTS" id="PR00368">
    <property type="entry name" value="FADPNR"/>
</dbReference>
<dbReference type="GO" id="GO:0005737">
    <property type="term" value="C:cytoplasm"/>
    <property type="evidence" value="ECO:0007669"/>
    <property type="project" value="TreeGrafter"/>
</dbReference>
<evidence type="ECO:0000256" key="3">
    <source>
        <dbReference type="ARBA" id="ARBA00022777"/>
    </source>
</evidence>
<dbReference type="GO" id="GO:0004756">
    <property type="term" value="F:selenide, water dikinase activity"/>
    <property type="evidence" value="ECO:0007669"/>
    <property type="project" value="TreeGrafter"/>
</dbReference>
<dbReference type="InterPro" id="IPR004536">
    <property type="entry name" value="SPS/SelD"/>
</dbReference>
<gene>
    <name evidence="9" type="ORF">BQ4739_LOCUS11045</name>
</gene>
<keyword evidence="1" id="KW-0808">Transferase</keyword>
<evidence type="ECO:0008006" key="11">
    <source>
        <dbReference type="Google" id="ProtNLM"/>
    </source>
</evidence>
<dbReference type="InterPro" id="IPR016188">
    <property type="entry name" value="PurM-like_N"/>
</dbReference>
<dbReference type="Gene3D" id="3.90.650.10">
    <property type="entry name" value="PurM-like C-terminal domain"/>
    <property type="match status" value="1"/>
</dbReference>
<dbReference type="SUPFAM" id="SSF55326">
    <property type="entry name" value="PurM N-terminal domain-like"/>
    <property type="match status" value="1"/>
</dbReference>
<dbReference type="InterPro" id="IPR023753">
    <property type="entry name" value="FAD/NAD-binding_dom"/>
</dbReference>
<dbReference type="Pfam" id="PF07992">
    <property type="entry name" value="Pyr_redox_2"/>
    <property type="match status" value="1"/>
</dbReference>
<keyword evidence="10" id="KW-1185">Reference proteome</keyword>
<evidence type="ECO:0000256" key="1">
    <source>
        <dbReference type="ARBA" id="ARBA00022679"/>
    </source>
</evidence>
<sequence>MMSLPTVKELVLLGGGHSHVEVLRSWGMKPVPGVRLTLVTRDMHTPYSGMLPGYVSGFYSYDECHIDLARLAAFAKARLIHAEANGIDTQARRVLFPSRPAVRYDALSIDTGITPAAASVPGAAKHITAVKPIDKFVARFDALLLRVRASQGPLALAVVGGGAGGVELALALAHRLKQERAAAAGGGTAPGEDVVKLFCRGRLLPDHPAAARAALRSLCIAAGVQLHEGTAVQRVEAGCIVTEDGVSHPFDEALWCTQAAAAGWLKATGLPTDAAGFLLIGDTLQSAGGPPEVFAAGDVASSVNHPRPKAGVYAVRQGPPLADNLRRYLTGQPLLPFVPQSQALALISSGDKYAVGTRGWLTSQGAWAWSLKDYIDRAFMDKYGAALPFDKVMAMGASHQSSSSSSSLLGWLFGGSAGSSSSQQQLPGAFAAAGSEGAELFTASAMRCGGCGAKVGSSTLSRVLTRVKTQQQRQQQQKLVAAPSLAAAAAGEDGLLRQLQLGADDAAVLPPPPPGHLLVSTVDFFRAFWPDAYLLGKIAANHALGDCYAMGATPSSALALAVVPFGPSHFQEAELGDMLQGAVEVLGAAGCELVGGHSSEGPELSAGFAITGHVKPQELLSKSSLQPGQALILTKALGTGSILAAAMRGEAKGRWVSSCLDAMAASSAEAARVLRQHGCSAATDVTGFGLLGHAVEMARASQVKLELSLPDVPALPGAAECISAGLLSSLHPTNAKAAAAVIDNYQQLQAEALHPLLFDPQTAGGLLAGVDADAAGACVQSLRKAGYADACVVGRVLHRLQLPEEGQEEQQLQPLVSVSVG</sequence>
<organism evidence="9 10">
    <name type="scientific">Tetradesmus obliquus</name>
    <name type="common">Green alga</name>
    <name type="synonym">Acutodesmus obliquus</name>
    <dbReference type="NCBI Taxonomy" id="3088"/>
    <lineage>
        <taxon>Eukaryota</taxon>
        <taxon>Viridiplantae</taxon>
        <taxon>Chlorophyta</taxon>
        <taxon>core chlorophytes</taxon>
        <taxon>Chlorophyceae</taxon>
        <taxon>CS clade</taxon>
        <taxon>Sphaeropleales</taxon>
        <taxon>Scenedesmaceae</taxon>
        <taxon>Tetradesmus</taxon>
    </lineage>
</organism>
<evidence type="ECO:0000259" key="8">
    <source>
        <dbReference type="Pfam" id="PF07992"/>
    </source>
</evidence>
<dbReference type="Pfam" id="PF02769">
    <property type="entry name" value="AIRS_C"/>
    <property type="match status" value="1"/>
</dbReference>
<feature type="domain" description="PurM-like C-terminal" evidence="7">
    <location>
        <begin position="626"/>
        <end position="798"/>
    </location>
</feature>
<dbReference type="GO" id="GO:0016260">
    <property type="term" value="P:selenocysteine biosynthetic process"/>
    <property type="evidence" value="ECO:0007669"/>
    <property type="project" value="TreeGrafter"/>
</dbReference>
<feature type="domain" description="PurM-like N-terminal" evidence="6">
    <location>
        <begin position="504"/>
        <end position="613"/>
    </location>
</feature>
<dbReference type="GO" id="GO:0016491">
    <property type="term" value="F:oxidoreductase activity"/>
    <property type="evidence" value="ECO:0007669"/>
    <property type="project" value="InterPro"/>
</dbReference>
<evidence type="ECO:0000256" key="2">
    <source>
        <dbReference type="ARBA" id="ARBA00022741"/>
    </source>
</evidence>
<dbReference type="AlphaFoldDB" id="A0A383VZL2"/>
<evidence type="ECO:0000259" key="7">
    <source>
        <dbReference type="Pfam" id="PF02769"/>
    </source>
</evidence>
<dbReference type="InterPro" id="IPR036188">
    <property type="entry name" value="FAD/NAD-bd_sf"/>
</dbReference>
<dbReference type="PANTHER" id="PTHR10256:SF0">
    <property type="entry name" value="INACTIVE SELENIDE, WATER DIKINASE-LIKE PROTEIN-RELATED"/>
    <property type="match status" value="1"/>
</dbReference>
<dbReference type="Pfam" id="PF00586">
    <property type="entry name" value="AIRS"/>
    <property type="match status" value="1"/>
</dbReference>
<keyword evidence="2" id="KW-0547">Nucleotide-binding</keyword>
<proteinExistence type="predicted"/>
<protein>
    <recommendedName>
        <fullName evidence="11">Selenide, water dikinase</fullName>
    </recommendedName>
</protein>
<reference evidence="9 10" key="1">
    <citation type="submission" date="2016-10" db="EMBL/GenBank/DDBJ databases">
        <authorList>
            <person name="Cai Z."/>
        </authorList>
    </citation>
    <scope>NUCLEOTIDE SEQUENCE [LARGE SCALE GENOMIC DNA]</scope>
</reference>
<dbReference type="PANTHER" id="PTHR10256">
    <property type="entry name" value="SELENIDE, WATER DIKINASE"/>
    <property type="match status" value="1"/>
</dbReference>
<keyword evidence="4" id="KW-0067">ATP-binding</keyword>
<dbReference type="NCBIfam" id="TIGR03169">
    <property type="entry name" value="Nterm_to_SelD"/>
    <property type="match status" value="1"/>
</dbReference>
<dbReference type="InterPro" id="IPR036921">
    <property type="entry name" value="PurM-like_N_sf"/>
</dbReference>
<evidence type="ECO:0000259" key="6">
    <source>
        <dbReference type="Pfam" id="PF00586"/>
    </source>
</evidence>
<dbReference type="NCBIfam" id="TIGR00476">
    <property type="entry name" value="selD"/>
    <property type="match status" value="1"/>
</dbReference>
<feature type="domain" description="FAD/NAD(P)-binding" evidence="8">
    <location>
        <begin position="10"/>
        <end position="318"/>
    </location>
</feature>
<dbReference type="CDD" id="cd02195">
    <property type="entry name" value="SelD"/>
    <property type="match status" value="1"/>
</dbReference>
<accession>A0A383VZL2</accession>
<dbReference type="GO" id="GO:0005524">
    <property type="term" value="F:ATP binding"/>
    <property type="evidence" value="ECO:0007669"/>
    <property type="project" value="UniProtKB-KW"/>
</dbReference>